<reference evidence="2" key="1">
    <citation type="submission" date="2025-08" db="UniProtKB">
        <authorList>
            <consortium name="Ensembl"/>
        </authorList>
    </citation>
    <scope>IDENTIFICATION</scope>
</reference>
<dbReference type="InterPro" id="IPR008197">
    <property type="entry name" value="WAP_dom"/>
</dbReference>
<evidence type="ECO:0000313" key="3">
    <source>
        <dbReference type="Proteomes" id="UP000694421"/>
    </source>
</evidence>
<dbReference type="InterPro" id="IPR036645">
    <property type="entry name" value="Elafin-like_sf"/>
</dbReference>
<dbReference type="PRINTS" id="PR00003">
    <property type="entry name" value="4DISULPHCORE"/>
</dbReference>
<organism evidence="2 3">
    <name type="scientific">Salvator merianae</name>
    <name type="common">Argentine black and white tegu</name>
    <name type="synonym">Tupinambis merianae</name>
    <dbReference type="NCBI Taxonomy" id="96440"/>
    <lineage>
        <taxon>Eukaryota</taxon>
        <taxon>Metazoa</taxon>
        <taxon>Chordata</taxon>
        <taxon>Craniata</taxon>
        <taxon>Vertebrata</taxon>
        <taxon>Euteleostomi</taxon>
        <taxon>Lepidosauria</taxon>
        <taxon>Squamata</taxon>
        <taxon>Bifurcata</taxon>
        <taxon>Unidentata</taxon>
        <taxon>Episquamata</taxon>
        <taxon>Laterata</taxon>
        <taxon>Teiioidea</taxon>
        <taxon>Teiidae</taxon>
        <taxon>Salvator</taxon>
    </lineage>
</organism>
<accession>A0A8D0BN26</accession>
<sequence length="74" mass="8272">MNLAGIVAFVQTTSFFLPDKIGTCPPDPFWCKVPGRDLCSIDYDCPGVQKCCYFKCRKVCKDPLGIVHRSINTL</sequence>
<dbReference type="GO" id="GO:0030414">
    <property type="term" value="F:peptidase inhibitor activity"/>
    <property type="evidence" value="ECO:0007669"/>
    <property type="project" value="InterPro"/>
</dbReference>
<dbReference type="Gene3D" id="4.10.75.10">
    <property type="entry name" value="Elafin-like"/>
    <property type="match status" value="1"/>
</dbReference>
<evidence type="ECO:0000259" key="1">
    <source>
        <dbReference type="PROSITE" id="PS51390"/>
    </source>
</evidence>
<dbReference type="Proteomes" id="UP000694421">
    <property type="component" value="Unplaced"/>
</dbReference>
<dbReference type="OMA" id="NCNRICR"/>
<proteinExistence type="predicted"/>
<dbReference type="PROSITE" id="PS51390">
    <property type="entry name" value="WAP"/>
    <property type="match status" value="1"/>
</dbReference>
<keyword evidence="3" id="KW-1185">Reference proteome</keyword>
<dbReference type="SUPFAM" id="SSF57256">
    <property type="entry name" value="Elafin-like"/>
    <property type="match status" value="1"/>
</dbReference>
<dbReference type="Pfam" id="PF00095">
    <property type="entry name" value="WAP"/>
    <property type="match status" value="1"/>
</dbReference>
<feature type="domain" description="WAP" evidence="1">
    <location>
        <begin position="17"/>
        <end position="64"/>
    </location>
</feature>
<dbReference type="Ensembl" id="ENSSMRT00000008833.1">
    <property type="protein sequence ID" value="ENSSMRP00000007555.1"/>
    <property type="gene ID" value="ENSSMRG00000006065.1"/>
</dbReference>
<dbReference type="SMART" id="SM00217">
    <property type="entry name" value="WAP"/>
    <property type="match status" value="1"/>
</dbReference>
<protein>
    <recommendedName>
        <fullName evidence="1">WAP domain-containing protein</fullName>
    </recommendedName>
</protein>
<dbReference type="GO" id="GO:0005576">
    <property type="term" value="C:extracellular region"/>
    <property type="evidence" value="ECO:0007669"/>
    <property type="project" value="InterPro"/>
</dbReference>
<evidence type="ECO:0000313" key="2">
    <source>
        <dbReference type="Ensembl" id="ENSSMRP00000007555.1"/>
    </source>
</evidence>
<reference evidence="2" key="2">
    <citation type="submission" date="2025-09" db="UniProtKB">
        <authorList>
            <consortium name="Ensembl"/>
        </authorList>
    </citation>
    <scope>IDENTIFICATION</scope>
</reference>
<dbReference type="AlphaFoldDB" id="A0A8D0BN26"/>
<name>A0A8D0BN26_SALMN</name>